<dbReference type="GO" id="GO:0008652">
    <property type="term" value="P:amino acid biosynthetic process"/>
    <property type="evidence" value="ECO:0007669"/>
    <property type="project" value="UniProtKB-KW"/>
</dbReference>
<dbReference type="InterPro" id="IPR006264">
    <property type="entry name" value="EPSP_synthase"/>
</dbReference>
<evidence type="ECO:0000313" key="11">
    <source>
        <dbReference type="EMBL" id="SHL33657.1"/>
    </source>
</evidence>
<organism evidence="11 12">
    <name type="scientific">Chishuiella changwenlii</name>
    <dbReference type="NCBI Taxonomy" id="1434701"/>
    <lineage>
        <taxon>Bacteria</taxon>
        <taxon>Pseudomonadati</taxon>
        <taxon>Bacteroidota</taxon>
        <taxon>Flavobacteriia</taxon>
        <taxon>Flavobacteriales</taxon>
        <taxon>Weeksellaceae</taxon>
        <taxon>Chishuiella</taxon>
    </lineage>
</organism>
<keyword evidence="13" id="KW-1185">Reference proteome</keyword>
<accession>A0A1M6ZT38</accession>
<evidence type="ECO:0000256" key="3">
    <source>
        <dbReference type="ARBA" id="ARBA00012450"/>
    </source>
</evidence>
<keyword evidence="5 11" id="KW-0808">Transferase</keyword>
<protein>
    <recommendedName>
        <fullName evidence="3">3-phosphoshikimate 1-carboxyvinyltransferase</fullName>
        <ecNumber evidence="3">2.5.1.19</ecNumber>
    </recommendedName>
    <alternativeName>
        <fullName evidence="7">5-enolpyruvylshikimate-3-phosphate synthase</fullName>
    </alternativeName>
</protein>
<name>A0A1M6ZT38_9FLAO</name>
<dbReference type="InterPro" id="IPR013792">
    <property type="entry name" value="RNA3'P_cycl/enolpyr_Trfase_a/b"/>
</dbReference>
<dbReference type="SUPFAM" id="SSF55205">
    <property type="entry name" value="EPT/RTPC-like"/>
    <property type="match status" value="1"/>
</dbReference>
<dbReference type="PANTHER" id="PTHR21090">
    <property type="entry name" value="AROM/DEHYDROQUINATE SYNTHASE"/>
    <property type="match status" value="1"/>
</dbReference>
<dbReference type="Proteomes" id="UP000650994">
    <property type="component" value="Unassembled WGS sequence"/>
</dbReference>
<dbReference type="OrthoDB" id="9809920at2"/>
<keyword evidence="4" id="KW-0028">Amino-acid biosynthesis</keyword>
<reference evidence="10" key="5">
    <citation type="submission" date="2024-05" db="EMBL/GenBank/DDBJ databases">
        <authorList>
            <person name="Sun Q."/>
            <person name="Zhou Y."/>
        </authorList>
    </citation>
    <scope>NUCLEOTIDE SEQUENCE</scope>
    <source>
        <strain evidence="10">CGMCC 1.12707</strain>
    </source>
</reference>
<feature type="domain" description="Enolpyruvate transferase" evidence="9">
    <location>
        <begin position="56"/>
        <end position="399"/>
    </location>
</feature>
<comment type="similarity">
    <text evidence="2">Belongs to the EPSP synthase family.</text>
</comment>
<evidence type="ECO:0000256" key="4">
    <source>
        <dbReference type="ARBA" id="ARBA00022605"/>
    </source>
</evidence>
<keyword evidence="6" id="KW-0057">Aromatic amino acid biosynthesis</keyword>
<dbReference type="Gene3D" id="3.65.10.10">
    <property type="entry name" value="Enolpyruvate transferase domain"/>
    <property type="match status" value="3"/>
</dbReference>
<sequence length="409" mass="45492">MIEISALQSPLKNQLAITGSKSESNRLLLLNKLFNQVLTLENVSNSEDSQLMQKALANETDLIDIHHAGTAMRFLTAYFSIQEGRTITITGSARMKQRPIKVLVDALNQLGAEITYAENEGFPPLKIVGKKITTNSITIPSNISSQYITALSLIGTKLENGLTITLDGKIISVPYIQMTIELLNRVGIKAIFEENTITIPFTENIQSEKLQVESDWSSASYYYSLIALSKESEITISTYFENSLQGDSALQNIYAEHFGVISTFKDGSLTLKNNPAFSLENRIELDLINTPDIAQTIAATCVGLKAKCLLTGLETLKIKETDRLVALKNELEKFGAIITITDDSLSIDGYNAYTTVPKLETYNDHRMAMCMAPLAQIYSIRINNEMVVEKSYPTFWEDWTKLGFEIKAI</sequence>
<comment type="pathway">
    <text evidence="1">Metabolic intermediate biosynthesis; chorismate biosynthesis; chorismate from D-erythrose 4-phosphate and phosphoenolpyruvate: step 6/7.</text>
</comment>
<dbReference type="Pfam" id="PF00275">
    <property type="entry name" value="EPSP_synthase"/>
    <property type="match status" value="1"/>
</dbReference>
<comment type="catalytic activity">
    <reaction evidence="8">
        <text>3-phosphoshikimate + phosphoenolpyruvate = 5-O-(1-carboxyvinyl)-3-phosphoshikimate + phosphate</text>
        <dbReference type="Rhea" id="RHEA:21256"/>
        <dbReference type="ChEBI" id="CHEBI:43474"/>
        <dbReference type="ChEBI" id="CHEBI:57701"/>
        <dbReference type="ChEBI" id="CHEBI:58702"/>
        <dbReference type="ChEBI" id="CHEBI:145989"/>
        <dbReference type="EC" id="2.5.1.19"/>
    </reaction>
    <physiologicalReaction direction="left-to-right" evidence="8">
        <dbReference type="Rhea" id="RHEA:21257"/>
    </physiologicalReaction>
</comment>
<evidence type="ECO:0000313" key="10">
    <source>
        <dbReference type="EMBL" id="GGE92608.1"/>
    </source>
</evidence>
<dbReference type="PROSITE" id="PS00885">
    <property type="entry name" value="EPSP_SYNTHASE_2"/>
    <property type="match status" value="1"/>
</dbReference>
<dbReference type="InterPro" id="IPR001986">
    <property type="entry name" value="Enolpyruvate_Tfrase_dom"/>
</dbReference>
<dbReference type="RefSeq" id="WP_072932613.1">
    <property type="nucleotide sequence ID" value="NZ_BMFL01000004.1"/>
</dbReference>
<evidence type="ECO:0000256" key="1">
    <source>
        <dbReference type="ARBA" id="ARBA00004811"/>
    </source>
</evidence>
<dbReference type="AlphaFoldDB" id="A0A1M6ZT38"/>
<dbReference type="GO" id="GO:0003866">
    <property type="term" value="F:3-phosphoshikimate 1-carboxyvinyltransferase activity"/>
    <property type="evidence" value="ECO:0007669"/>
    <property type="project" value="UniProtKB-EC"/>
</dbReference>
<dbReference type="GO" id="GO:0009073">
    <property type="term" value="P:aromatic amino acid family biosynthetic process"/>
    <property type="evidence" value="ECO:0007669"/>
    <property type="project" value="UniProtKB-KW"/>
</dbReference>
<reference evidence="13" key="4">
    <citation type="journal article" date="2019" name="Int. J. Syst. Evol. Microbiol.">
        <title>The Global Catalogue of Microorganisms (GCM) 10K type strain sequencing project: providing services to taxonomists for standard genome sequencing and annotation.</title>
        <authorList>
            <consortium name="The Broad Institute Genomics Platform"/>
            <consortium name="The Broad Institute Genome Sequencing Center for Infectious Disease"/>
            <person name="Wu L."/>
            <person name="Ma J."/>
        </authorList>
    </citation>
    <scope>NUCLEOTIDE SEQUENCE [LARGE SCALE GENOMIC DNA]</scope>
    <source>
        <strain evidence="13">CGMCC 1.12707</strain>
    </source>
</reference>
<evidence type="ECO:0000259" key="9">
    <source>
        <dbReference type="Pfam" id="PF00275"/>
    </source>
</evidence>
<evidence type="ECO:0000256" key="7">
    <source>
        <dbReference type="ARBA" id="ARBA00030046"/>
    </source>
</evidence>
<dbReference type="STRING" id="1434701.SAMN05443634_10845"/>
<evidence type="ECO:0000256" key="6">
    <source>
        <dbReference type="ARBA" id="ARBA00023141"/>
    </source>
</evidence>
<evidence type="ECO:0000313" key="12">
    <source>
        <dbReference type="Proteomes" id="UP000184120"/>
    </source>
</evidence>
<dbReference type="EMBL" id="FRBH01000008">
    <property type="protein sequence ID" value="SHL33657.1"/>
    <property type="molecule type" value="Genomic_DNA"/>
</dbReference>
<gene>
    <name evidence="10" type="primary">aroA</name>
    <name evidence="10" type="ORF">GCM10010984_07810</name>
    <name evidence="11" type="ORF">SAMN05443634_10845</name>
</gene>
<dbReference type="UniPathway" id="UPA00053">
    <property type="reaction ID" value="UER00089"/>
</dbReference>
<evidence type="ECO:0000256" key="2">
    <source>
        <dbReference type="ARBA" id="ARBA00009948"/>
    </source>
</evidence>
<dbReference type="EC" id="2.5.1.19" evidence="3"/>
<reference evidence="10" key="1">
    <citation type="journal article" date="2014" name="Int. J. Syst. Evol. Microbiol.">
        <title>Complete genome of a new Firmicutes species belonging to the dominant human colonic microbiota ('Ruminococcus bicirculans') reveals two chromosomes and a selective capacity to utilize plant glucans.</title>
        <authorList>
            <consortium name="NISC Comparative Sequencing Program"/>
            <person name="Wegmann U."/>
            <person name="Louis P."/>
            <person name="Goesmann A."/>
            <person name="Henrissat B."/>
            <person name="Duncan S.H."/>
            <person name="Flint H.J."/>
        </authorList>
    </citation>
    <scope>NUCLEOTIDE SEQUENCE</scope>
    <source>
        <strain evidence="10">CGMCC 1.12707</strain>
    </source>
</reference>
<dbReference type="PIRSF" id="PIRSF000505">
    <property type="entry name" value="EPSPS"/>
    <property type="match status" value="1"/>
</dbReference>
<evidence type="ECO:0000313" key="13">
    <source>
        <dbReference type="Proteomes" id="UP000650994"/>
    </source>
</evidence>
<dbReference type="Proteomes" id="UP000184120">
    <property type="component" value="Unassembled WGS sequence"/>
</dbReference>
<dbReference type="PANTHER" id="PTHR21090:SF5">
    <property type="entry name" value="PENTAFUNCTIONAL AROM POLYPEPTIDE"/>
    <property type="match status" value="1"/>
</dbReference>
<reference evidence="12" key="2">
    <citation type="submission" date="2016-11" db="EMBL/GenBank/DDBJ databases">
        <authorList>
            <person name="Varghese N."/>
            <person name="Submissions S."/>
        </authorList>
    </citation>
    <scope>NUCLEOTIDE SEQUENCE [LARGE SCALE GENOMIC DNA]</scope>
    <source>
        <strain evidence="12">DSM 27989</strain>
    </source>
</reference>
<evidence type="ECO:0000256" key="5">
    <source>
        <dbReference type="ARBA" id="ARBA00022679"/>
    </source>
</evidence>
<dbReference type="EMBL" id="BMFL01000004">
    <property type="protein sequence ID" value="GGE92608.1"/>
    <property type="molecule type" value="Genomic_DNA"/>
</dbReference>
<reference evidence="11" key="3">
    <citation type="submission" date="2016-11" db="EMBL/GenBank/DDBJ databases">
        <authorList>
            <person name="Jaros S."/>
            <person name="Januszkiewicz K."/>
            <person name="Wedrychowicz H."/>
        </authorList>
    </citation>
    <scope>NUCLEOTIDE SEQUENCE [LARGE SCALE GENOMIC DNA]</scope>
    <source>
        <strain evidence="11">DSM 27989</strain>
    </source>
</reference>
<evidence type="ECO:0000256" key="8">
    <source>
        <dbReference type="ARBA" id="ARBA00044633"/>
    </source>
</evidence>
<proteinExistence type="inferred from homology"/>
<dbReference type="GO" id="GO:0009423">
    <property type="term" value="P:chorismate biosynthetic process"/>
    <property type="evidence" value="ECO:0007669"/>
    <property type="project" value="UniProtKB-UniPathway"/>
</dbReference>
<dbReference type="InterPro" id="IPR036968">
    <property type="entry name" value="Enolpyruvate_Tfrase_sf"/>
</dbReference>
<dbReference type="InterPro" id="IPR023193">
    <property type="entry name" value="EPSP_synthase_CS"/>
</dbReference>